<dbReference type="Proteomes" id="UP001305702">
    <property type="component" value="Chromosome"/>
</dbReference>
<dbReference type="Pfam" id="PF07728">
    <property type="entry name" value="AAA_5"/>
    <property type="match status" value="1"/>
</dbReference>
<dbReference type="EMBL" id="CP130318">
    <property type="protein sequence ID" value="WNQ12214.1"/>
    <property type="molecule type" value="Genomic_DNA"/>
</dbReference>
<dbReference type="PANTHER" id="PTHR37291">
    <property type="entry name" value="5-METHYLCYTOSINE-SPECIFIC RESTRICTION ENZYME B"/>
    <property type="match status" value="1"/>
</dbReference>
<dbReference type="Gene3D" id="3.40.50.300">
    <property type="entry name" value="P-loop containing nucleotide triphosphate hydrolases"/>
    <property type="match status" value="2"/>
</dbReference>
<dbReference type="GO" id="GO:0016887">
    <property type="term" value="F:ATP hydrolysis activity"/>
    <property type="evidence" value="ECO:0007669"/>
    <property type="project" value="InterPro"/>
</dbReference>
<dbReference type="SUPFAM" id="SSF52540">
    <property type="entry name" value="P-loop containing nucleoside triphosphate hydrolases"/>
    <property type="match status" value="1"/>
</dbReference>
<dbReference type="InterPro" id="IPR011704">
    <property type="entry name" value="ATPase_dyneun-rel_AAA"/>
</dbReference>
<protein>
    <submittedName>
        <fullName evidence="2">AAA family ATPase</fullName>
    </submittedName>
</protein>
<dbReference type="KEGG" id="paun:MJA45_03950"/>
<dbReference type="PANTHER" id="PTHR37291:SF1">
    <property type="entry name" value="TYPE IV METHYL-DIRECTED RESTRICTION ENZYME ECOKMCRB SUBUNIT"/>
    <property type="match status" value="1"/>
</dbReference>
<gene>
    <name evidence="2" type="ORF">MJA45_03950</name>
</gene>
<feature type="domain" description="ATPase dynein-related AAA" evidence="1">
    <location>
        <begin position="634"/>
        <end position="717"/>
    </location>
</feature>
<evidence type="ECO:0000313" key="3">
    <source>
        <dbReference type="Proteomes" id="UP001305702"/>
    </source>
</evidence>
<dbReference type="GO" id="GO:0005524">
    <property type="term" value="F:ATP binding"/>
    <property type="evidence" value="ECO:0007669"/>
    <property type="project" value="InterPro"/>
</dbReference>
<dbReference type="InterPro" id="IPR052934">
    <property type="entry name" value="Methyl-DNA_Rec/Restrict_Enz"/>
</dbReference>
<organism evidence="2 3">
    <name type="scientific">Paenibacillus aurantius</name>
    <dbReference type="NCBI Taxonomy" id="2918900"/>
    <lineage>
        <taxon>Bacteria</taxon>
        <taxon>Bacillati</taxon>
        <taxon>Bacillota</taxon>
        <taxon>Bacilli</taxon>
        <taxon>Bacillales</taxon>
        <taxon>Paenibacillaceae</taxon>
        <taxon>Paenibacillus</taxon>
    </lineage>
</organism>
<evidence type="ECO:0000313" key="2">
    <source>
        <dbReference type="EMBL" id="WNQ12214.1"/>
    </source>
</evidence>
<reference evidence="2 3" key="1">
    <citation type="submission" date="2022-02" db="EMBL/GenBank/DDBJ databases">
        <title>Paenibacillus sp. MBLB1776 Whole Genome Shotgun Sequencing.</title>
        <authorList>
            <person name="Hwang C.Y."/>
            <person name="Cho E.-S."/>
            <person name="Seo M.-J."/>
        </authorList>
    </citation>
    <scope>NUCLEOTIDE SEQUENCE [LARGE SCALE GENOMIC DNA]</scope>
    <source>
        <strain evidence="2 3">MBLB1776</strain>
    </source>
</reference>
<sequence length="867" mass="99981">MKEQILNRARLGIVNRQYIMGTETRYYILTIKIDSHHYYVIVLDSGAEIAQTEVQGKLEAAKKQGVRLLFQENPTVSTTSVTLVHYKDDRPNGRPWQKDSELVLKQLMALESSQSTGQFNQAFMDESLACFHQFRLQNEQKYLVQERNPKTTFISAIGPILRGIKQDATKAINQLVGIISGEDKEHNIRPFLQKILGGYIWLDDFLVFLRYASSEKVSDFLLQLFEHGITKDVRLLLEDQYTLLFQAGKFAASKKKVETPNQLLALLLAAYSPEDYVLYKPNDYGVYVDRLGLTAPNNVVERYTLYNEVTHMILARAKKLGYNVQDLIDAYHVVYLLERYEEDRGGHQVVMKTKQPVNKILYGPPGTGKTYHVIYEALTILDPDLDNNLITDPSRRDEAVNLFNQYVESNQVTFCTFHQSFSYEEFVEGIRFNKEKNRYDVQDGVFKRLCNAARAATSDRKQTYNFDPENTRVFKMSLGNTATDDDEVYDYCISNNVIALGWGEHVDFTSCGNKQEIRRLYEAELPNENPYGVEFVERFKHWMRPGDIVVVSYGNKKARAIGKITGDYSYVADSPIAYHQFREVQWLFEDNEVLLPVQSILRDKVFSQQTVYMFNSQDLNMESIQNIISGDQAHQGKNQNYVLIIDEINRGNVSKIFGELITLIEADKRMGQNNELSITLPYSEERLRVPSNVHLLGTMNTADRSIALIDTALRRRFEFVEMLPDYAVLPTDVEGINIRLLLRTINDRIEYLYDRDHVIGHSYLIMDNPSILKYIYVIQNKVIPLLQEYFYEDWEQIELILGGAGKVGDSTYFLNREELLAPRIFKGRIGALEPNKSRYLVHYNPTKAALKRIYETATDSNGQDDLE</sequence>
<evidence type="ECO:0000259" key="1">
    <source>
        <dbReference type="Pfam" id="PF07728"/>
    </source>
</evidence>
<accession>A0AA96LFG6</accession>
<proteinExistence type="predicted"/>
<dbReference type="InterPro" id="IPR027417">
    <property type="entry name" value="P-loop_NTPase"/>
</dbReference>
<dbReference type="AlphaFoldDB" id="A0AA96LFG6"/>
<dbReference type="RefSeq" id="WP_315605991.1">
    <property type="nucleotide sequence ID" value="NZ_CP130318.1"/>
</dbReference>
<name>A0AA96LFG6_9BACL</name>
<dbReference type="REBASE" id="764621">
    <property type="entry name" value="Psp1776McrBCP"/>
</dbReference>
<keyword evidence="3" id="KW-1185">Reference proteome</keyword>